<organism evidence="1 2">
    <name type="scientific">Ramlibacter agri</name>
    <dbReference type="NCBI Taxonomy" id="2728837"/>
    <lineage>
        <taxon>Bacteria</taxon>
        <taxon>Pseudomonadati</taxon>
        <taxon>Pseudomonadota</taxon>
        <taxon>Betaproteobacteria</taxon>
        <taxon>Burkholderiales</taxon>
        <taxon>Comamonadaceae</taxon>
        <taxon>Ramlibacter</taxon>
    </lineage>
</organism>
<dbReference type="EMBL" id="JABBFX010000002">
    <property type="protein sequence ID" value="NML46555.1"/>
    <property type="molecule type" value="Genomic_DNA"/>
</dbReference>
<dbReference type="Proteomes" id="UP000541185">
    <property type="component" value="Unassembled WGS sequence"/>
</dbReference>
<proteinExistence type="predicted"/>
<dbReference type="RefSeq" id="WP_169420814.1">
    <property type="nucleotide sequence ID" value="NZ_JABBFX010000002.1"/>
</dbReference>
<dbReference type="GO" id="GO:0016740">
    <property type="term" value="F:transferase activity"/>
    <property type="evidence" value="ECO:0007669"/>
    <property type="project" value="UniProtKB-KW"/>
</dbReference>
<reference evidence="1 2" key="1">
    <citation type="submission" date="2020-04" db="EMBL/GenBank/DDBJ databases">
        <title>Ramlibacter sp. G-1-2-2 isolated from soil.</title>
        <authorList>
            <person name="Dahal R.H."/>
        </authorList>
    </citation>
    <scope>NUCLEOTIDE SEQUENCE [LARGE SCALE GENOMIC DNA]</scope>
    <source>
        <strain evidence="1 2">G-1-2-2</strain>
    </source>
</reference>
<evidence type="ECO:0000313" key="1">
    <source>
        <dbReference type="EMBL" id="NML46555.1"/>
    </source>
</evidence>
<dbReference type="SUPFAM" id="SSF53756">
    <property type="entry name" value="UDP-Glycosyltransferase/glycogen phosphorylase"/>
    <property type="match status" value="1"/>
</dbReference>
<dbReference type="Gene3D" id="3.40.50.2000">
    <property type="entry name" value="Glycogen Phosphorylase B"/>
    <property type="match status" value="2"/>
</dbReference>
<keyword evidence="2" id="KW-1185">Reference proteome</keyword>
<dbReference type="AlphaFoldDB" id="A0A848H6Z1"/>
<evidence type="ECO:0000313" key="2">
    <source>
        <dbReference type="Proteomes" id="UP000541185"/>
    </source>
</evidence>
<comment type="caution">
    <text evidence="1">The sequence shown here is derived from an EMBL/GenBank/DDBJ whole genome shotgun (WGS) entry which is preliminary data.</text>
</comment>
<name>A0A848H6Z1_9BURK</name>
<accession>A0A848H6Z1</accession>
<gene>
    <name evidence="1" type="ORF">HHL11_22605</name>
</gene>
<sequence>MEWEQAAARQLGLDWDVRIFCPEGSIERSEVVVYAPAIGVPDSRLAKLVTWLRVKIAYYKWLRERMAEVDVFMLRYYVHDPFQLLFLLTCKKPVVLVHHTLEVPELSLQGQSGRIRAALEWALGPFCIRAASLIAGVTNEIVSYELERSNARAKPRLTYPNGILYTDATVIDDRADGPEIIFVAGHFSAWHGLDLLLDALEASSANCVIHLVGQLSREDQVRADRDLRIRCHGVLSAAAIRDISRRCSLGLSSLALHRNKMKEACTLKVREYLMMGLPVYAAYKDVFPTDFPFFKEGAPDLDQIVEYAKQCASFSREEVSSQSRVHIEKSILLGQFKSQLAEALGGHMTI</sequence>
<keyword evidence="1" id="KW-0808">Transferase</keyword>
<protein>
    <submittedName>
        <fullName evidence="1">Glycosyltransferase family 4 protein</fullName>
    </submittedName>
</protein>